<reference evidence="1 2" key="1">
    <citation type="submission" date="2017-10" db="EMBL/GenBank/DDBJ databases">
        <title>Draft genome of Longibacter Salinarum.</title>
        <authorList>
            <person name="Goh K.M."/>
            <person name="Shamsir M.S."/>
            <person name="Lim S.W."/>
        </authorList>
    </citation>
    <scope>NUCLEOTIDE SEQUENCE [LARGE SCALE GENOMIC DNA]</scope>
    <source>
        <strain evidence="1 2">KCTC 52045</strain>
    </source>
</reference>
<dbReference type="AlphaFoldDB" id="A0A2A8CUS4"/>
<dbReference type="OrthoDB" id="9811476at2"/>
<name>A0A2A8CUS4_9BACT</name>
<dbReference type="EMBL" id="PDEQ01000008">
    <property type="protein sequence ID" value="PEN12299.1"/>
    <property type="molecule type" value="Genomic_DNA"/>
</dbReference>
<dbReference type="Pfam" id="PF04250">
    <property type="entry name" value="DUF429"/>
    <property type="match status" value="1"/>
</dbReference>
<evidence type="ECO:0000313" key="1">
    <source>
        <dbReference type="EMBL" id="PEN12299.1"/>
    </source>
</evidence>
<keyword evidence="2" id="KW-1185">Reference proteome</keyword>
<dbReference type="Proteomes" id="UP000220102">
    <property type="component" value="Unassembled WGS sequence"/>
</dbReference>
<evidence type="ECO:0008006" key="3">
    <source>
        <dbReference type="Google" id="ProtNLM"/>
    </source>
</evidence>
<accession>A0A2A8CUS4</accession>
<evidence type="ECO:0000313" key="2">
    <source>
        <dbReference type="Proteomes" id="UP000220102"/>
    </source>
</evidence>
<sequence length="244" mass="27081">MNEIPPDTRWVAGLDGFRSGWFAVFFRPSDGQVQRRRVDSVEDVLDAPEAPVFIGVDMVIGLPDRAARGGRSCDREARSILGYPRSSSVFSPPAYAALSADSFDEARRLHTATADDAPGITIQAFHLLPKMRELSRIVTPGRQDRVREVHPELSFYEMNGRTSVNESKHDDSGQNIRRRLLAENGFPDIDDALAQYATGEVGADDVLDAHAVCWSAARMANETASRIPEAPATNERGLRMEIWW</sequence>
<gene>
    <name evidence="1" type="ORF">CRI94_14810</name>
</gene>
<proteinExistence type="predicted"/>
<dbReference type="InterPro" id="IPR007362">
    <property type="entry name" value="DUF429"/>
</dbReference>
<protein>
    <recommendedName>
        <fullName evidence="3">DUF429 domain-containing protein</fullName>
    </recommendedName>
</protein>
<dbReference type="RefSeq" id="WP_098077538.1">
    <property type="nucleotide sequence ID" value="NZ_PDEQ01000008.1"/>
</dbReference>
<organism evidence="1 2">
    <name type="scientific">Longibacter salinarum</name>
    <dbReference type="NCBI Taxonomy" id="1850348"/>
    <lineage>
        <taxon>Bacteria</taxon>
        <taxon>Pseudomonadati</taxon>
        <taxon>Rhodothermota</taxon>
        <taxon>Rhodothermia</taxon>
        <taxon>Rhodothermales</taxon>
        <taxon>Salisaetaceae</taxon>
        <taxon>Longibacter</taxon>
    </lineage>
</organism>
<comment type="caution">
    <text evidence="1">The sequence shown here is derived from an EMBL/GenBank/DDBJ whole genome shotgun (WGS) entry which is preliminary data.</text>
</comment>